<reference evidence="2 3" key="1">
    <citation type="submission" date="2016-10" db="EMBL/GenBank/DDBJ databases">
        <authorList>
            <person name="de Groot N.N."/>
        </authorList>
    </citation>
    <scope>NUCLEOTIDE SEQUENCE [LARGE SCALE GENOMIC DNA]</scope>
    <source>
        <strain evidence="2 3">DSM 44892</strain>
    </source>
</reference>
<evidence type="ECO:0000313" key="3">
    <source>
        <dbReference type="Proteomes" id="UP000183263"/>
    </source>
</evidence>
<name>A0A1G8I6N5_9NOCA</name>
<feature type="region of interest" description="Disordered" evidence="1">
    <location>
        <begin position="98"/>
        <end position="123"/>
    </location>
</feature>
<gene>
    <name evidence="2" type="ORF">SAMN05444695_105177</name>
</gene>
<dbReference type="Proteomes" id="UP000183263">
    <property type="component" value="Unassembled WGS sequence"/>
</dbReference>
<dbReference type="AlphaFoldDB" id="A0A1G8I6N5"/>
<protein>
    <submittedName>
        <fullName evidence="2">Uncharacterized protein</fullName>
    </submittedName>
</protein>
<sequence>MAQPRQLHAPVVIGPGEAAEYLRQMDIPVDAITEAMAAGEIAAGNITSFHPVTAAGLARWISVVGVLRERLADTEWSPDNPLNRPISKHTTRGYTLSTVGGTDATGVEDHPQGPLAARRKGKSTAEAVNNTLALISVETLRGSPKPTVGETPPEGNWFLVYHRTRDEGTRLEVSLPSGFDEEAGQFTGWQVRVILPSWQSEDTTTRPLDVGGQDVDFHVREVS</sequence>
<keyword evidence="3" id="KW-1185">Reference proteome</keyword>
<dbReference type="EMBL" id="FNDN01000005">
    <property type="protein sequence ID" value="SDI14573.1"/>
    <property type="molecule type" value="Genomic_DNA"/>
</dbReference>
<evidence type="ECO:0000256" key="1">
    <source>
        <dbReference type="SAM" id="MobiDB-lite"/>
    </source>
</evidence>
<evidence type="ECO:0000313" key="2">
    <source>
        <dbReference type="EMBL" id="SDI14573.1"/>
    </source>
</evidence>
<proteinExistence type="predicted"/>
<organism evidence="2 3">
    <name type="scientific">Rhodococcus triatomae</name>
    <dbReference type="NCBI Taxonomy" id="300028"/>
    <lineage>
        <taxon>Bacteria</taxon>
        <taxon>Bacillati</taxon>
        <taxon>Actinomycetota</taxon>
        <taxon>Actinomycetes</taxon>
        <taxon>Mycobacteriales</taxon>
        <taxon>Nocardiaceae</taxon>
        <taxon>Rhodococcus</taxon>
    </lineage>
</organism>
<accession>A0A1G8I6N5</accession>